<keyword evidence="1" id="KW-0479">Metal-binding</keyword>
<evidence type="ECO:0000256" key="2">
    <source>
        <dbReference type="ARBA" id="ARBA00022771"/>
    </source>
</evidence>
<feature type="region of interest" description="Disordered" evidence="5">
    <location>
        <begin position="239"/>
        <end position="259"/>
    </location>
</feature>
<sequence length="259" mass="27771">MKKCELCKAQARAFCESDQASLCWDCDGKVHGANFLVARHSRTLLCHACQSQTPWKASGAKLGHTVSVCDRCVGNKEEVRESQGGNDDDDDDDDDDEDEDLDHDVDDVVDDDDDGGGGGGGEEEEGDNQVVPWSTTHPPPAASSSSSEEEPVRVSSSKRMRQNGSDLRSPQMDDLGRSSGGAALTAQAGDWEATSADSLRPRKNRRTEPDQPVQLNDGSASSSAIITSLRRFGRRELCESSEGSVALDLGPSDSLTRTI</sequence>
<feature type="compositionally biased region" description="Polar residues" evidence="5">
    <location>
        <begin position="213"/>
        <end position="223"/>
    </location>
</feature>
<dbReference type="EMBL" id="MK451863">
    <property type="protein sequence ID" value="QEE59946.1"/>
    <property type="molecule type" value="mRNA"/>
</dbReference>
<feature type="domain" description="B box-type" evidence="6">
    <location>
        <begin position="1"/>
        <end position="45"/>
    </location>
</feature>
<dbReference type="PANTHER" id="PTHR31717:SF60">
    <property type="entry name" value="B-BOX TYPE ZINC FINGER FAMILY PROTEIN"/>
    <property type="match status" value="1"/>
</dbReference>
<name>A0A5B9FYF0_BETPL</name>
<proteinExistence type="evidence at transcript level"/>
<feature type="region of interest" description="Disordered" evidence="5">
    <location>
        <begin position="77"/>
        <end position="223"/>
    </location>
</feature>
<dbReference type="InterPro" id="IPR049808">
    <property type="entry name" value="CONSTANS-like_Bbox1"/>
</dbReference>
<evidence type="ECO:0000256" key="4">
    <source>
        <dbReference type="PROSITE-ProRule" id="PRU00024"/>
    </source>
</evidence>
<evidence type="ECO:0000313" key="7">
    <source>
        <dbReference type="EMBL" id="QEE59946.1"/>
    </source>
</evidence>
<evidence type="ECO:0000256" key="3">
    <source>
        <dbReference type="ARBA" id="ARBA00022833"/>
    </source>
</evidence>
<reference evidence="7" key="1">
    <citation type="submission" date="2019-01" db="EMBL/GenBank/DDBJ databases">
        <authorList>
            <person name="Zhao H."/>
        </authorList>
    </citation>
    <scope>NUCLEOTIDE SEQUENCE</scope>
</reference>
<dbReference type="SMART" id="SM00336">
    <property type="entry name" value="BBOX"/>
    <property type="match status" value="1"/>
</dbReference>
<evidence type="ECO:0000256" key="1">
    <source>
        <dbReference type="ARBA" id="ARBA00022723"/>
    </source>
</evidence>
<evidence type="ECO:0000259" key="6">
    <source>
        <dbReference type="PROSITE" id="PS50119"/>
    </source>
</evidence>
<dbReference type="PROSITE" id="PS50119">
    <property type="entry name" value="ZF_BBOX"/>
    <property type="match status" value="1"/>
</dbReference>
<keyword evidence="3" id="KW-0862">Zinc</keyword>
<dbReference type="CDD" id="cd19821">
    <property type="entry name" value="Bbox1_BBX-like"/>
    <property type="match status" value="1"/>
</dbReference>
<accession>A0A5B9FYF0</accession>
<dbReference type="InterPro" id="IPR000315">
    <property type="entry name" value="Znf_B-box"/>
</dbReference>
<feature type="compositionally biased region" description="Acidic residues" evidence="5">
    <location>
        <begin position="86"/>
        <end position="127"/>
    </location>
</feature>
<evidence type="ECO:0000256" key="5">
    <source>
        <dbReference type="SAM" id="MobiDB-lite"/>
    </source>
</evidence>
<keyword evidence="2 4" id="KW-0863">Zinc-finger</keyword>
<dbReference type="AlphaFoldDB" id="A0A5B9FYF0"/>
<organism evidence="7">
    <name type="scientific">Betula platyphylla</name>
    <name type="common">Asian white birch</name>
    <dbReference type="NCBI Taxonomy" id="78630"/>
    <lineage>
        <taxon>Eukaryota</taxon>
        <taxon>Viridiplantae</taxon>
        <taxon>Streptophyta</taxon>
        <taxon>Embryophyta</taxon>
        <taxon>Tracheophyta</taxon>
        <taxon>Spermatophyta</taxon>
        <taxon>Magnoliopsida</taxon>
        <taxon>eudicotyledons</taxon>
        <taxon>Gunneridae</taxon>
        <taxon>Pentapetalae</taxon>
        <taxon>rosids</taxon>
        <taxon>fabids</taxon>
        <taxon>Fagales</taxon>
        <taxon>Betulaceae</taxon>
        <taxon>Betula</taxon>
    </lineage>
</organism>
<dbReference type="GO" id="GO:0008270">
    <property type="term" value="F:zinc ion binding"/>
    <property type="evidence" value="ECO:0007669"/>
    <property type="project" value="UniProtKB-KW"/>
</dbReference>
<protein>
    <submittedName>
        <fullName evidence="7">B-box zinc finger</fullName>
    </submittedName>
</protein>
<dbReference type="PANTHER" id="PTHR31717">
    <property type="entry name" value="ZINC FINGER PROTEIN CONSTANS-LIKE 10"/>
    <property type="match status" value="1"/>
</dbReference>
<dbReference type="Pfam" id="PF00643">
    <property type="entry name" value="zf-B_box"/>
    <property type="match status" value="1"/>
</dbReference>